<keyword evidence="1" id="KW-0326">Glycosidase</keyword>
<dbReference type="EMBL" id="CAJPIZ010008360">
    <property type="protein sequence ID" value="CAG2111077.1"/>
    <property type="molecule type" value="Genomic_DNA"/>
</dbReference>
<dbReference type="SUPFAM" id="SSF51445">
    <property type="entry name" value="(Trans)glycosidases"/>
    <property type="match status" value="1"/>
</dbReference>
<proteinExistence type="predicted"/>
<reference evidence="2" key="1">
    <citation type="submission" date="2020-11" db="EMBL/GenBank/DDBJ databases">
        <authorList>
            <person name="Tran Van P."/>
        </authorList>
    </citation>
    <scope>NUCLEOTIDE SEQUENCE</scope>
</reference>
<dbReference type="OrthoDB" id="6488039at2759"/>
<dbReference type="InterPro" id="IPR017853">
    <property type="entry name" value="GH"/>
</dbReference>
<dbReference type="AlphaFoldDB" id="A0A7R9KWR8"/>
<organism evidence="2">
    <name type="scientific">Medioppia subpectinata</name>
    <dbReference type="NCBI Taxonomy" id="1979941"/>
    <lineage>
        <taxon>Eukaryota</taxon>
        <taxon>Metazoa</taxon>
        <taxon>Ecdysozoa</taxon>
        <taxon>Arthropoda</taxon>
        <taxon>Chelicerata</taxon>
        <taxon>Arachnida</taxon>
        <taxon>Acari</taxon>
        <taxon>Acariformes</taxon>
        <taxon>Sarcoptiformes</taxon>
        <taxon>Oribatida</taxon>
        <taxon>Brachypylina</taxon>
        <taxon>Oppioidea</taxon>
        <taxon>Oppiidae</taxon>
        <taxon>Medioppia</taxon>
    </lineage>
</organism>
<evidence type="ECO:0008006" key="4">
    <source>
        <dbReference type="Google" id="ProtNLM"/>
    </source>
</evidence>
<dbReference type="GO" id="GO:0004567">
    <property type="term" value="F:beta-mannosidase activity"/>
    <property type="evidence" value="ECO:0007669"/>
    <property type="project" value="TreeGrafter"/>
</dbReference>
<keyword evidence="1" id="KW-0378">Hydrolase</keyword>
<evidence type="ECO:0000313" key="3">
    <source>
        <dbReference type="Proteomes" id="UP000759131"/>
    </source>
</evidence>
<accession>A0A7R9KWR8</accession>
<sequence>MGALYWQLNDIWPAPTWASLEFGGKWKMSHYFMRNIFDNLLLVPYEENETLKVAVIRDDYSGSLTFNLSIKVLKWSSLNPTLTAYTIVSTEGFSSKIVYENSITNVMNSGNCLDRRECLIEVIYFETQMA</sequence>
<gene>
    <name evidence="2" type="ORF">OSB1V03_LOCUS11059</name>
</gene>
<evidence type="ECO:0000256" key="1">
    <source>
        <dbReference type="ARBA" id="ARBA00023295"/>
    </source>
</evidence>
<dbReference type="GO" id="GO:0006516">
    <property type="term" value="P:glycoprotein catabolic process"/>
    <property type="evidence" value="ECO:0007669"/>
    <property type="project" value="TreeGrafter"/>
</dbReference>
<dbReference type="PANTHER" id="PTHR43730">
    <property type="entry name" value="BETA-MANNOSIDASE"/>
    <property type="match status" value="1"/>
</dbReference>
<dbReference type="PANTHER" id="PTHR43730:SF1">
    <property type="entry name" value="BETA-MANNOSIDASE"/>
    <property type="match status" value="1"/>
</dbReference>
<protein>
    <recommendedName>
        <fullName evidence="4">Beta-mannosidase</fullName>
    </recommendedName>
</protein>
<dbReference type="Proteomes" id="UP000759131">
    <property type="component" value="Unassembled WGS sequence"/>
</dbReference>
<dbReference type="Gene3D" id="3.20.20.80">
    <property type="entry name" value="Glycosidases"/>
    <property type="match status" value="1"/>
</dbReference>
<dbReference type="EMBL" id="OC862935">
    <property type="protein sequence ID" value="CAD7630647.1"/>
    <property type="molecule type" value="Genomic_DNA"/>
</dbReference>
<dbReference type="InterPro" id="IPR050887">
    <property type="entry name" value="Beta-mannosidase_GH2"/>
</dbReference>
<feature type="non-terminal residue" evidence="2">
    <location>
        <position position="1"/>
    </location>
</feature>
<evidence type="ECO:0000313" key="2">
    <source>
        <dbReference type="EMBL" id="CAD7630647.1"/>
    </source>
</evidence>
<keyword evidence="3" id="KW-1185">Reference proteome</keyword>
<name>A0A7R9KWR8_9ACAR</name>